<comment type="caution">
    <text evidence="1">The sequence shown here is derived from an EMBL/GenBank/DDBJ whole genome shotgun (WGS) entry which is preliminary data.</text>
</comment>
<proteinExistence type="predicted"/>
<accession>A0A9X1L2Q8</accession>
<evidence type="ECO:0000313" key="2">
    <source>
        <dbReference type="Proteomes" id="UP001139409"/>
    </source>
</evidence>
<dbReference type="EMBL" id="JAIXNE010000006">
    <property type="protein sequence ID" value="MCA6078451.1"/>
    <property type="molecule type" value="Genomic_DNA"/>
</dbReference>
<gene>
    <name evidence="1" type="ORF">LDX50_26495</name>
</gene>
<evidence type="ECO:0000313" key="1">
    <source>
        <dbReference type="EMBL" id="MCA6078451.1"/>
    </source>
</evidence>
<dbReference type="RefSeq" id="WP_225699309.1">
    <property type="nucleotide sequence ID" value="NZ_JAIXNE010000006.1"/>
</dbReference>
<reference evidence="1" key="1">
    <citation type="submission" date="2021-09" db="EMBL/GenBank/DDBJ databases">
        <title>Fulvivirga sp. isolated from coastal sediment.</title>
        <authorList>
            <person name="Yu H."/>
        </authorList>
    </citation>
    <scope>NUCLEOTIDE SEQUENCE</scope>
    <source>
        <strain evidence="1">1062</strain>
    </source>
</reference>
<dbReference type="Proteomes" id="UP001139409">
    <property type="component" value="Unassembled WGS sequence"/>
</dbReference>
<sequence length="174" mass="20139">MFMLAGLISCNIDRDRAVERDKFEFKTGDDTELFFKNVRQSDYELEENEAAGLRVFRHENIWPGDTIPVIVPAIVMNVLKDEAYILLEPSNGLEDEDPLTVVLTGSRQADTVKLELPNRENNLEFATRIYEHLQRGGTFRVGIGGSFTDLLTDSRYRESFRITMSDYYRLTRIY</sequence>
<keyword evidence="2" id="KW-1185">Reference proteome</keyword>
<protein>
    <submittedName>
        <fullName evidence="1">Uncharacterized protein</fullName>
    </submittedName>
</protein>
<organism evidence="1 2">
    <name type="scientific">Fulvivirga sedimenti</name>
    <dbReference type="NCBI Taxonomy" id="2879465"/>
    <lineage>
        <taxon>Bacteria</taxon>
        <taxon>Pseudomonadati</taxon>
        <taxon>Bacteroidota</taxon>
        <taxon>Cytophagia</taxon>
        <taxon>Cytophagales</taxon>
        <taxon>Fulvivirgaceae</taxon>
        <taxon>Fulvivirga</taxon>
    </lineage>
</organism>
<name>A0A9X1L2Q8_9BACT</name>
<dbReference type="AlphaFoldDB" id="A0A9X1L2Q8"/>